<feature type="transmembrane region" description="Helical" evidence="17">
    <location>
        <begin position="604"/>
        <end position="625"/>
    </location>
</feature>
<dbReference type="Gene3D" id="1.20.1070.10">
    <property type="entry name" value="Rhodopsin 7-helix transmembrane proteins"/>
    <property type="match status" value="1"/>
</dbReference>
<organism evidence="22 23">
    <name type="scientific">Ovis aries</name>
    <name type="common">Sheep</name>
    <dbReference type="NCBI Taxonomy" id="9940"/>
    <lineage>
        <taxon>Eukaryota</taxon>
        <taxon>Metazoa</taxon>
        <taxon>Chordata</taxon>
        <taxon>Craniata</taxon>
        <taxon>Vertebrata</taxon>
        <taxon>Euteleostomi</taxon>
        <taxon>Mammalia</taxon>
        <taxon>Eutheria</taxon>
        <taxon>Laurasiatheria</taxon>
        <taxon>Artiodactyla</taxon>
        <taxon>Ruminantia</taxon>
        <taxon>Pecora</taxon>
        <taxon>Bovidae</taxon>
        <taxon>Caprinae</taxon>
        <taxon>Ovis</taxon>
    </lineage>
</organism>
<feature type="transmembrane region" description="Helical" evidence="17">
    <location>
        <begin position="786"/>
        <end position="809"/>
    </location>
</feature>
<dbReference type="InterPro" id="IPR001759">
    <property type="entry name" value="PTX_dom"/>
</dbReference>
<comment type="caution">
    <text evidence="22">The sequence shown here is derived from an EMBL/GenBank/DDBJ whole genome shotgun (WGS) entry which is preliminary data.</text>
</comment>
<keyword evidence="5 18" id="KW-0732">Signal</keyword>
<comment type="similarity">
    <text evidence="2">Belongs to the G-protein coupled receptor 2 family. Adhesion G-protein coupled receptor (ADGR) subfamily.</text>
</comment>
<dbReference type="InterPro" id="IPR017981">
    <property type="entry name" value="GPCR_2-like_7TM"/>
</dbReference>
<proteinExistence type="inferred from homology"/>
<sequence length="1234" mass="136103">MKKLLPLCCWHSWLLLFYCDFQVRGAHARSQVHPGFEVLASASHYWPLENVDGIHELQETTGDIVEGKVNKGIYLKEGKGVTFLYYRKNKTSCISNPAQCGPEGVSFSFFWKTQGEQSTSIPSAYGGQVISNGFKVCSSGGKGSVELYTHNKSVTWEASFSPPGHYWTHVLFTWKSEEGLKVYVNGTLRTSDPSGKASPAYGESNDNLVLGSKQDQTKSYENRAFDEFIIWERALTPDEIAMYFTAAIGEQLSLSSTSPSFSVTPTVNTVVPTDAYHPIITNLTEERKNFRSPGIVLSYLQNMSLSLPNKSLSEETAFNLTKTFLNTVGEVLRLPSWTAVSEDSAVVPGLIDTIDTVMSHITYNLQASKPQVAIVGSSSMADFSVAKVLPKTMNSSHYRFPARGQNYIEIPHEAFHSQAWTTIVGLLYHSVHYYLSNIQPANTKIAEAANYKNCLLSATSYLISLEVSPTPKLSQNLSGSPLITVHLRHHLTQRQYIEATNESNRIFLYCAFLDFSSGEGIWSNQGCALTEGNLSYSVCRCTHLTNFAILMQVVPLELTRGHQVALSSISYIGCSLSVLCLAVTLVTFAVLSSVSTIRNQRYHIHANLSCAVLVAQVLLLISFRFEPGTAPCQVLAMLLHYFFLSAFAWMLVEGLHLYSMVIKVFGSEDSKHRYYYGIGWGFPLLICIISIVFAMDSYGTSKNCWLSLGTGAIWAFVAPALFIIVVNVGILIAVTRVISQISAENYKIHGDPSAFKLTAKAVAVLLPILGTSWVFGVLAVNNQAMVFQYMFAILNSLQGFFIFLFHCLLNSEVRAAFKHKTKVWSLTSSSSRQANVKPFSSDIVEKVPRLTACIHPLCCLGESTSSITEQKAQKTMAEPTQRSDFYPPPETSEAQPSMTPLSSSFLRTMTGGGSGCLGFGVTVLCPFTECFSNISSVSTMTGDDSNSSGIFSYLEHHPDSQVCLPHSKCMSTDLEYLPDSKHVHFDMGIHPSPASMSTVTWDISQIPKVYLLSLGGSSLFPSVLLHLKKINCLKVARLKIANGNEKHQLIQLPEHTCLECKWSDSGCDGFSSVGCSPELPQRLVSSFRNLPYRVGGDLCHWVLHIPKAPGYASVYPCPSAQWLTRPRLLEAPKGQDLWALTGFQEVATEWMKDEHVYDPAHVGHMDPAPSGRRRNNPQVNSGSEGRAPGTDSSWRQIAEKPRSVPAQQISGKLPPRVFIMLIPLKHLNLGNKIS</sequence>
<evidence type="ECO:0000256" key="1">
    <source>
        <dbReference type="ARBA" id="ARBA00004651"/>
    </source>
</evidence>
<dbReference type="InterPro" id="IPR000203">
    <property type="entry name" value="GPS"/>
</dbReference>
<gene>
    <name evidence="22" type="ORF">JEQ12_007213</name>
</gene>
<evidence type="ECO:0000256" key="11">
    <source>
        <dbReference type="ARBA" id="ARBA00069912"/>
    </source>
</evidence>
<accession>A0A835ZQE8</accession>
<feature type="transmembrane region" description="Helical" evidence="17">
    <location>
        <begin position="713"/>
        <end position="738"/>
    </location>
</feature>
<dbReference type="InterPro" id="IPR057244">
    <property type="entry name" value="GAIN_B"/>
</dbReference>
<name>A0A835ZQE8_SHEEP</name>
<reference evidence="22 23" key="1">
    <citation type="submission" date="2020-12" db="EMBL/GenBank/DDBJ databases">
        <title>De novo assembly of Tibetan sheep genome.</title>
        <authorList>
            <person name="Li X."/>
        </authorList>
    </citation>
    <scope>NUCLEOTIDE SEQUENCE [LARGE SCALE GENOMIC DNA]</scope>
    <source>
        <tissue evidence="22">Heart</tissue>
    </source>
</reference>
<dbReference type="GO" id="GO:0007189">
    <property type="term" value="P:adenylate cyclase-activating G protein-coupled receptor signaling pathway"/>
    <property type="evidence" value="ECO:0007669"/>
    <property type="project" value="TreeGrafter"/>
</dbReference>
<feature type="transmembrane region" description="Helical" evidence="17">
    <location>
        <begin position="759"/>
        <end position="780"/>
    </location>
</feature>
<feature type="transmembrane region" description="Helical" evidence="17">
    <location>
        <begin position="674"/>
        <end position="693"/>
    </location>
</feature>
<dbReference type="Pfam" id="PF00002">
    <property type="entry name" value="7tm_2"/>
    <property type="match status" value="1"/>
</dbReference>
<feature type="region of interest" description="Disordered" evidence="16">
    <location>
        <begin position="870"/>
        <end position="900"/>
    </location>
</feature>
<keyword evidence="4 17" id="KW-0812">Transmembrane</keyword>
<dbReference type="FunFam" id="2.60.220.50:FF:000008">
    <property type="entry name" value="Adhesion G-protein coupled receptor D1"/>
    <property type="match status" value="1"/>
</dbReference>
<dbReference type="EMBL" id="JAEMGP010000017">
    <property type="protein sequence ID" value="KAG5198617.1"/>
    <property type="molecule type" value="Genomic_DNA"/>
</dbReference>
<evidence type="ECO:0000256" key="17">
    <source>
        <dbReference type="SAM" id="Phobius"/>
    </source>
</evidence>
<evidence type="ECO:0000256" key="12">
    <source>
        <dbReference type="ARBA" id="ARBA00082078"/>
    </source>
</evidence>
<keyword evidence="6 17" id="KW-1133">Transmembrane helix</keyword>
<feature type="transmembrane region" description="Helical" evidence="17">
    <location>
        <begin position="637"/>
        <end position="662"/>
    </location>
</feature>
<evidence type="ECO:0000256" key="3">
    <source>
        <dbReference type="ARBA" id="ARBA00022475"/>
    </source>
</evidence>
<dbReference type="InterPro" id="IPR013320">
    <property type="entry name" value="ConA-like_dom_sf"/>
</dbReference>
<dbReference type="PANTHER" id="PTHR12011">
    <property type="entry name" value="ADHESION G-PROTEIN COUPLED RECEPTOR"/>
    <property type="match status" value="1"/>
</dbReference>
<dbReference type="AlphaFoldDB" id="A0A835ZQE8"/>
<protein>
    <recommendedName>
        <fullName evidence="11">Adhesion G-protein coupled receptor D1</fullName>
    </recommendedName>
    <alternativeName>
        <fullName evidence="12">G-protein coupled receptor 133</fullName>
    </alternativeName>
</protein>
<dbReference type="PROSITE" id="PS50221">
    <property type="entry name" value="GAIN_B"/>
    <property type="match status" value="1"/>
</dbReference>
<evidence type="ECO:0000259" key="20">
    <source>
        <dbReference type="PROSITE" id="PS50261"/>
    </source>
</evidence>
<keyword evidence="9" id="KW-0675">Receptor</keyword>
<feature type="domain" description="Pentraxin (PTX)" evidence="21">
    <location>
        <begin position="79"/>
        <end position="276"/>
    </location>
</feature>
<feature type="domain" description="GAIN-B" evidence="19">
    <location>
        <begin position="371"/>
        <end position="557"/>
    </location>
</feature>
<keyword evidence="8" id="KW-1015">Disulfide bond</keyword>
<dbReference type="PROSITE" id="PS51828">
    <property type="entry name" value="PTX_2"/>
    <property type="match status" value="1"/>
</dbReference>
<evidence type="ECO:0000256" key="9">
    <source>
        <dbReference type="ARBA" id="ARBA00023170"/>
    </source>
</evidence>
<dbReference type="GO" id="GO:0014819">
    <property type="term" value="P:regulation of skeletal muscle contraction"/>
    <property type="evidence" value="ECO:0007669"/>
    <property type="project" value="UniProtKB-ARBA"/>
</dbReference>
<dbReference type="Proteomes" id="UP000664991">
    <property type="component" value="Chromosome 17"/>
</dbReference>
<dbReference type="GO" id="GO:0007166">
    <property type="term" value="P:cell surface receptor signaling pathway"/>
    <property type="evidence" value="ECO:0007669"/>
    <property type="project" value="InterPro"/>
</dbReference>
<dbReference type="SUPFAM" id="SSF49899">
    <property type="entry name" value="Concanavalin A-like lectins/glucanases"/>
    <property type="match status" value="1"/>
</dbReference>
<comment type="subcellular location">
    <subcellularLocation>
        <location evidence="1">Cell membrane</location>
        <topology evidence="1">Multi-pass membrane protein</topology>
    </subcellularLocation>
</comment>
<dbReference type="Pfam" id="PF13385">
    <property type="entry name" value="Laminin_G_3"/>
    <property type="match status" value="1"/>
</dbReference>
<feature type="signal peptide" evidence="18">
    <location>
        <begin position="1"/>
        <end position="28"/>
    </location>
</feature>
<dbReference type="InterPro" id="IPR046338">
    <property type="entry name" value="GAIN_dom_sf"/>
</dbReference>
<feature type="region of interest" description="Disordered" evidence="16">
    <location>
        <begin position="1160"/>
        <end position="1194"/>
    </location>
</feature>
<evidence type="ECO:0000256" key="10">
    <source>
        <dbReference type="ARBA" id="ARBA00023180"/>
    </source>
</evidence>
<evidence type="ECO:0000256" key="5">
    <source>
        <dbReference type="ARBA" id="ARBA00022729"/>
    </source>
</evidence>
<keyword evidence="7 17" id="KW-0472">Membrane</keyword>
<dbReference type="Gene3D" id="2.60.120.200">
    <property type="match status" value="1"/>
</dbReference>
<evidence type="ECO:0000259" key="21">
    <source>
        <dbReference type="PROSITE" id="PS51828"/>
    </source>
</evidence>
<evidence type="ECO:0000256" key="7">
    <source>
        <dbReference type="ARBA" id="ARBA00023136"/>
    </source>
</evidence>
<dbReference type="SUPFAM" id="SSF81321">
    <property type="entry name" value="Family A G protein-coupled receptor-like"/>
    <property type="match status" value="1"/>
</dbReference>
<dbReference type="FunFam" id="2.60.120.200:FF:000104">
    <property type="entry name" value="adhesion G-protein coupled receptor D1"/>
    <property type="match status" value="1"/>
</dbReference>
<comment type="subunit">
    <text evidence="14">Heterodimer of 2 chains generated by proteolytic processing; the large extracellular N-terminal fragment and the membrane-bound C-terminal fragment predominantly remain associated and non-covalently linked. Interacts with ESYT1; interaction takes place in absence of cytosolic calcium and inhibits the G protein-coupled receptor activity of ADGRD1.</text>
</comment>
<comment type="function">
    <text evidence="13">Adhesion G-protein coupled receptor (aGPCR) for androgen hormone 5alpha-dihydrotestosterone (5alpha-DHT), also named 17beta-hydroxy-5alpha-androstan-3-one, the most potent hormone among androgens. Also activated by methenolone drug. Ligand binding causes a conformation change that triggers signaling via guanine nucleotide-binding proteins (G proteins) and modulates the activity of downstream effectors, such as adenylate cyclase. ADGRD1 is coupled to G(s) G proteins and mediates activation of adenylate cyclase activity. Acts as a 5alpha-DHT receptor in muscle cells, thereby increasing intracellular cyclic AMP (cAMP) levels and enhancing muscle strength.</text>
</comment>
<feature type="transmembrane region" description="Helical" evidence="17">
    <location>
        <begin position="569"/>
        <end position="592"/>
    </location>
</feature>
<evidence type="ECO:0000256" key="4">
    <source>
        <dbReference type="ARBA" id="ARBA00022692"/>
    </source>
</evidence>
<evidence type="ECO:0000313" key="23">
    <source>
        <dbReference type="Proteomes" id="UP000664991"/>
    </source>
</evidence>
<evidence type="ECO:0000256" key="16">
    <source>
        <dbReference type="SAM" id="MobiDB-lite"/>
    </source>
</evidence>
<dbReference type="PRINTS" id="PR00249">
    <property type="entry name" value="GPCRSECRETIN"/>
</dbReference>
<dbReference type="CDD" id="cd15256">
    <property type="entry name" value="7tmB2_GPR133"/>
    <property type="match status" value="1"/>
</dbReference>
<evidence type="ECO:0000256" key="8">
    <source>
        <dbReference type="ARBA" id="ARBA00023157"/>
    </source>
</evidence>
<evidence type="ECO:0000256" key="6">
    <source>
        <dbReference type="ARBA" id="ARBA00022989"/>
    </source>
</evidence>
<dbReference type="InterPro" id="IPR017983">
    <property type="entry name" value="GPCR_2_secretin-like_CS"/>
</dbReference>
<dbReference type="FunFam" id="1.20.1070.10:FF:000073">
    <property type="entry name" value="Adhesion G-protein coupled receptor D1"/>
    <property type="match status" value="1"/>
</dbReference>
<evidence type="ECO:0000256" key="18">
    <source>
        <dbReference type="SAM" id="SignalP"/>
    </source>
</evidence>
<dbReference type="SMART" id="SM00303">
    <property type="entry name" value="GPS"/>
    <property type="match status" value="1"/>
</dbReference>
<comment type="caution">
    <text evidence="15">Lacks conserved residue(s) required for the propagation of feature annotation.</text>
</comment>
<dbReference type="Pfam" id="PF01825">
    <property type="entry name" value="GPS"/>
    <property type="match status" value="1"/>
</dbReference>
<feature type="domain" description="G-protein coupled receptors family 2 profile 2" evidence="20">
    <location>
        <begin position="566"/>
        <end position="810"/>
    </location>
</feature>
<evidence type="ECO:0000313" key="22">
    <source>
        <dbReference type="EMBL" id="KAG5198617.1"/>
    </source>
</evidence>
<dbReference type="PROSITE" id="PS50261">
    <property type="entry name" value="G_PROTEIN_RECEP_F2_4"/>
    <property type="match status" value="1"/>
</dbReference>
<evidence type="ECO:0000259" key="19">
    <source>
        <dbReference type="PROSITE" id="PS50221"/>
    </source>
</evidence>
<dbReference type="GO" id="GO:0005886">
    <property type="term" value="C:plasma membrane"/>
    <property type="evidence" value="ECO:0007669"/>
    <property type="project" value="UniProtKB-SubCell"/>
</dbReference>
<dbReference type="InterPro" id="IPR000832">
    <property type="entry name" value="GPCR_2_secretin-like"/>
</dbReference>
<evidence type="ECO:0000256" key="14">
    <source>
        <dbReference type="ARBA" id="ARBA00093490"/>
    </source>
</evidence>
<evidence type="ECO:0000256" key="13">
    <source>
        <dbReference type="ARBA" id="ARBA00093338"/>
    </source>
</evidence>
<evidence type="ECO:0000256" key="15">
    <source>
        <dbReference type="PROSITE-ProRule" id="PRU01172"/>
    </source>
</evidence>
<keyword evidence="3" id="KW-1003">Cell membrane</keyword>
<dbReference type="Gene3D" id="2.60.220.50">
    <property type="match status" value="1"/>
</dbReference>
<dbReference type="PROSITE" id="PS00650">
    <property type="entry name" value="G_PROTEIN_RECEP_F2_2"/>
    <property type="match status" value="1"/>
</dbReference>
<dbReference type="GO" id="GO:0004930">
    <property type="term" value="F:G protein-coupled receptor activity"/>
    <property type="evidence" value="ECO:0007669"/>
    <property type="project" value="InterPro"/>
</dbReference>
<evidence type="ECO:0000256" key="2">
    <source>
        <dbReference type="ARBA" id="ARBA00007343"/>
    </source>
</evidence>
<dbReference type="PANTHER" id="PTHR12011:SF216">
    <property type="entry name" value="ADHESION G-PROTEIN COUPLED RECEPTOR D1"/>
    <property type="match status" value="1"/>
</dbReference>
<feature type="chain" id="PRO_5032607263" description="Adhesion G-protein coupled receptor D1" evidence="18">
    <location>
        <begin position="29"/>
        <end position="1234"/>
    </location>
</feature>
<keyword evidence="10" id="KW-0325">Glycoprotein</keyword>